<protein>
    <submittedName>
        <fullName evidence="1">Uncharacterized protein</fullName>
    </submittedName>
</protein>
<dbReference type="Proteomes" id="UP000789390">
    <property type="component" value="Unassembled WGS sequence"/>
</dbReference>
<dbReference type="OrthoDB" id="5985073at2759"/>
<dbReference type="PANTHER" id="PTHR45964">
    <property type="entry name" value="WSCD FAMILY MEMBER CG9164"/>
    <property type="match status" value="1"/>
</dbReference>
<name>A0A8J2RP05_9CRUS</name>
<dbReference type="PANTHER" id="PTHR45964:SF9">
    <property type="entry name" value="SULFOTRANSFERASE"/>
    <property type="match status" value="1"/>
</dbReference>
<accession>A0A8J2RP05</accession>
<sequence>MLLIGVSFRRYTSMNINEIFVIADFRSNENSSSQIKVIEQQLLPSDEQVSYPWIGDPTCQHLAVQFAKNKTRPKWALTSFPGSGVTWTRQLIEGVTGIYTGTVYGAGEPPIVSTGYHGNEADLNCDCTILIKDHDSPVDPDRMRCTLKHKNRMDRKRLKKPTVPLTAEQHSKMMASIERVQERLRQKGWPLLPLHL</sequence>
<comment type="caution">
    <text evidence="1">The sequence shown here is derived from an EMBL/GenBank/DDBJ whole genome shotgun (WGS) entry which is preliminary data.</text>
</comment>
<dbReference type="EMBL" id="CAKKLH010000113">
    <property type="protein sequence ID" value="CAH0103725.1"/>
    <property type="molecule type" value="Genomic_DNA"/>
</dbReference>
<evidence type="ECO:0000313" key="1">
    <source>
        <dbReference type="EMBL" id="CAH0103725.1"/>
    </source>
</evidence>
<organism evidence="1 2">
    <name type="scientific">Daphnia galeata</name>
    <dbReference type="NCBI Taxonomy" id="27404"/>
    <lineage>
        <taxon>Eukaryota</taxon>
        <taxon>Metazoa</taxon>
        <taxon>Ecdysozoa</taxon>
        <taxon>Arthropoda</taxon>
        <taxon>Crustacea</taxon>
        <taxon>Branchiopoda</taxon>
        <taxon>Diplostraca</taxon>
        <taxon>Cladocera</taxon>
        <taxon>Anomopoda</taxon>
        <taxon>Daphniidae</taxon>
        <taxon>Daphnia</taxon>
    </lineage>
</organism>
<reference evidence="1" key="1">
    <citation type="submission" date="2021-11" db="EMBL/GenBank/DDBJ databases">
        <authorList>
            <person name="Schell T."/>
        </authorList>
    </citation>
    <scope>NUCLEOTIDE SEQUENCE</scope>
    <source>
        <strain evidence="1">M5</strain>
    </source>
</reference>
<proteinExistence type="predicted"/>
<keyword evidence="2" id="KW-1185">Reference proteome</keyword>
<evidence type="ECO:0000313" key="2">
    <source>
        <dbReference type="Proteomes" id="UP000789390"/>
    </source>
</evidence>
<dbReference type="AlphaFoldDB" id="A0A8J2RP05"/>
<gene>
    <name evidence="1" type="ORF">DGAL_LOCUS6308</name>
</gene>
<dbReference type="InterPro" id="IPR051589">
    <property type="entry name" value="Sialate-O-sulfotransferase"/>
</dbReference>